<dbReference type="GO" id="GO:0016020">
    <property type="term" value="C:membrane"/>
    <property type="evidence" value="ECO:0007669"/>
    <property type="project" value="GOC"/>
</dbReference>
<evidence type="ECO:0000256" key="5">
    <source>
        <dbReference type="ARBA" id="ARBA00022679"/>
    </source>
</evidence>
<feature type="transmembrane region" description="Helical" evidence="10">
    <location>
        <begin position="149"/>
        <end position="166"/>
    </location>
</feature>
<keyword evidence="5" id="KW-0808">Transferase</keyword>
<dbReference type="AlphaFoldDB" id="A0A919IDX3"/>
<proteinExistence type="predicted"/>
<feature type="transmembrane region" description="Helical" evidence="10">
    <location>
        <begin position="33"/>
        <end position="54"/>
    </location>
</feature>
<keyword evidence="12" id="KW-1185">Reference proteome</keyword>
<dbReference type="RefSeq" id="WP_203739227.1">
    <property type="nucleotide sequence ID" value="NZ_BAAAUC010000027.1"/>
</dbReference>
<dbReference type="InterPro" id="IPR007315">
    <property type="entry name" value="PIG-V/Gpi18"/>
</dbReference>
<evidence type="ECO:0000313" key="11">
    <source>
        <dbReference type="EMBL" id="GID63794.1"/>
    </source>
</evidence>
<evidence type="ECO:0000256" key="8">
    <source>
        <dbReference type="ARBA" id="ARBA00022989"/>
    </source>
</evidence>
<keyword evidence="8 10" id="KW-1133">Transmembrane helix</keyword>
<dbReference type="Proteomes" id="UP000619479">
    <property type="component" value="Unassembled WGS sequence"/>
</dbReference>
<dbReference type="EMBL" id="BOMH01000013">
    <property type="protein sequence ID" value="GID63794.1"/>
    <property type="molecule type" value="Genomic_DNA"/>
</dbReference>
<feature type="transmembrane region" description="Helical" evidence="10">
    <location>
        <begin position="348"/>
        <end position="367"/>
    </location>
</feature>
<feature type="transmembrane region" description="Helical" evidence="10">
    <location>
        <begin position="322"/>
        <end position="342"/>
    </location>
</feature>
<keyword evidence="4" id="KW-0328">Glycosyltransferase</keyword>
<keyword evidence="6 10" id="KW-0812">Transmembrane</keyword>
<evidence type="ECO:0000256" key="10">
    <source>
        <dbReference type="SAM" id="Phobius"/>
    </source>
</evidence>
<evidence type="ECO:0000256" key="4">
    <source>
        <dbReference type="ARBA" id="ARBA00022676"/>
    </source>
</evidence>
<comment type="pathway">
    <text evidence="2">Glycolipid biosynthesis; glycosylphosphatidylinositol-anchor biosynthesis.</text>
</comment>
<comment type="subcellular location">
    <subcellularLocation>
        <location evidence="1">Endoplasmic reticulum membrane</location>
        <topology evidence="1">Multi-pass membrane protein</topology>
    </subcellularLocation>
</comment>
<dbReference type="PANTHER" id="PTHR12468">
    <property type="entry name" value="GPI MANNOSYLTRANSFERASE 2"/>
    <property type="match status" value="1"/>
</dbReference>
<evidence type="ECO:0000256" key="6">
    <source>
        <dbReference type="ARBA" id="ARBA00022692"/>
    </source>
</evidence>
<dbReference type="GO" id="GO:0031501">
    <property type="term" value="C:mannosyltransferase complex"/>
    <property type="evidence" value="ECO:0007669"/>
    <property type="project" value="TreeGrafter"/>
</dbReference>
<reference evidence="11" key="1">
    <citation type="submission" date="2021-01" db="EMBL/GenBank/DDBJ databases">
        <title>Whole genome shotgun sequence of Actinoplanes cyaneus NBRC 14990.</title>
        <authorList>
            <person name="Komaki H."/>
            <person name="Tamura T."/>
        </authorList>
    </citation>
    <scope>NUCLEOTIDE SEQUENCE</scope>
    <source>
        <strain evidence="11">NBRC 14990</strain>
    </source>
</reference>
<keyword evidence="3" id="KW-0337">GPI-anchor biosynthesis</keyword>
<name>A0A919IDX3_9ACTN</name>
<protein>
    <recommendedName>
        <fullName evidence="13">Mannosyltransferase PIG-V</fullName>
    </recommendedName>
</protein>
<dbReference type="PANTHER" id="PTHR12468:SF2">
    <property type="entry name" value="GPI MANNOSYLTRANSFERASE 2"/>
    <property type="match status" value="1"/>
</dbReference>
<keyword evidence="7" id="KW-0256">Endoplasmic reticulum</keyword>
<evidence type="ECO:0000256" key="2">
    <source>
        <dbReference type="ARBA" id="ARBA00004687"/>
    </source>
</evidence>
<sequence>MPALIEDTTATRIAVPEELLESSRRPWHAALRAALAVWAVFTVTHLAVSALAWLPRGGKAPELWTMVLGWNSWDAGHYVRIAESGYHLGPGFPAFFPLFPLLVHVVNPVLPGDGVVAALVVANLCAYGALAVLHRLAEHEFGPRVAQRATWYLAAFPMGFFLFIGYNESLFLLLAVGALYAGRRGHWWVAGALGALSSATRLFGLLLVAPLAIEYLRQRGWQPRRIRADVLSLALVPLGVVAYSVYCAIELGNPLAFSVAQDQWGRRYTVPGGAWVTAVQQMGGPLETSTLGALVDAGTTLVAVVLLVLAVAGPWKFRRDQLYLVVQGALTLILLMSTEVGGRSMQSAARYAMEAVAILLVLARIGARPAVDRAVLVIGVSLHAVFLVVFMSGRFLVA</sequence>
<keyword evidence="9 10" id="KW-0472">Membrane</keyword>
<evidence type="ECO:0008006" key="13">
    <source>
        <dbReference type="Google" id="ProtNLM"/>
    </source>
</evidence>
<accession>A0A919IDX3</accession>
<dbReference type="Pfam" id="PF04188">
    <property type="entry name" value="Mannosyl_trans2"/>
    <property type="match status" value="1"/>
</dbReference>
<feature type="transmembrane region" description="Helical" evidence="10">
    <location>
        <begin position="186"/>
        <end position="209"/>
    </location>
</feature>
<dbReference type="GO" id="GO:0000009">
    <property type="term" value="F:alpha-1,6-mannosyltransferase activity"/>
    <property type="evidence" value="ECO:0007669"/>
    <property type="project" value="InterPro"/>
</dbReference>
<evidence type="ECO:0000256" key="7">
    <source>
        <dbReference type="ARBA" id="ARBA00022824"/>
    </source>
</evidence>
<gene>
    <name evidence="11" type="ORF">Acy02nite_16750</name>
</gene>
<feature type="transmembrane region" description="Helical" evidence="10">
    <location>
        <begin position="230"/>
        <end position="249"/>
    </location>
</feature>
<comment type="caution">
    <text evidence="11">The sequence shown here is derived from an EMBL/GenBank/DDBJ whole genome shotgun (WGS) entry which is preliminary data.</text>
</comment>
<evidence type="ECO:0000256" key="3">
    <source>
        <dbReference type="ARBA" id="ARBA00022502"/>
    </source>
</evidence>
<evidence type="ECO:0000313" key="12">
    <source>
        <dbReference type="Proteomes" id="UP000619479"/>
    </source>
</evidence>
<organism evidence="11 12">
    <name type="scientific">Actinoplanes cyaneus</name>
    <dbReference type="NCBI Taxonomy" id="52696"/>
    <lineage>
        <taxon>Bacteria</taxon>
        <taxon>Bacillati</taxon>
        <taxon>Actinomycetota</taxon>
        <taxon>Actinomycetes</taxon>
        <taxon>Micromonosporales</taxon>
        <taxon>Micromonosporaceae</taxon>
        <taxon>Actinoplanes</taxon>
    </lineage>
</organism>
<feature type="transmembrane region" description="Helical" evidence="10">
    <location>
        <begin position="291"/>
        <end position="315"/>
    </location>
</feature>
<evidence type="ECO:0000256" key="1">
    <source>
        <dbReference type="ARBA" id="ARBA00004477"/>
    </source>
</evidence>
<evidence type="ECO:0000256" key="9">
    <source>
        <dbReference type="ARBA" id="ARBA00023136"/>
    </source>
</evidence>
<feature type="transmembrane region" description="Helical" evidence="10">
    <location>
        <begin position="115"/>
        <end position="137"/>
    </location>
</feature>
<dbReference type="GO" id="GO:0004376">
    <property type="term" value="F:GPI mannosyltransferase activity"/>
    <property type="evidence" value="ECO:0007669"/>
    <property type="project" value="InterPro"/>
</dbReference>
<dbReference type="GO" id="GO:0006506">
    <property type="term" value="P:GPI anchor biosynthetic process"/>
    <property type="evidence" value="ECO:0007669"/>
    <property type="project" value="UniProtKB-KW"/>
</dbReference>
<feature type="transmembrane region" description="Helical" evidence="10">
    <location>
        <begin position="374"/>
        <end position="397"/>
    </location>
</feature>